<reference evidence="1" key="1">
    <citation type="submission" date="2021-03" db="EMBL/GenBank/DDBJ databases">
        <authorList>
            <consortium name="DOE Joint Genome Institute"/>
            <person name="Ahrendt S."/>
            <person name="Looney B.P."/>
            <person name="Miyauchi S."/>
            <person name="Morin E."/>
            <person name="Drula E."/>
            <person name="Courty P.E."/>
            <person name="Chicoki N."/>
            <person name="Fauchery L."/>
            <person name="Kohler A."/>
            <person name="Kuo A."/>
            <person name="Labutti K."/>
            <person name="Pangilinan J."/>
            <person name="Lipzen A."/>
            <person name="Riley R."/>
            <person name="Andreopoulos W."/>
            <person name="He G."/>
            <person name="Johnson J."/>
            <person name="Barry K.W."/>
            <person name="Grigoriev I.V."/>
            <person name="Nagy L."/>
            <person name="Hibbett D."/>
            <person name="Henrissat B."/>
            <person name="Matheny P.B."/>
            <person name="Labbe J."/>
            <person name="Martin F."/>
        </authorList>
    </citation>
    <scope>NUCLEOTIDE SEQUENCE</scope>
    <source>
        <strain evidence="1">HHB10654</strain>
    </source>
</reference>
<keyword evidence="2" id="KW-1185">Reference proteome</keyword>
<organism evidence="1 2">
    <name type="scientific">Artomyces pyxidatus</name>
    <dbReference type="NCBI Taxonomy" id="48021"/>
    <lineage>
        <taxon>Eukaryota</taxon>
        <taxon>Fungi</taxon>
        <taxon>Dikarya</taxon>
        <taxon>Basidiomycota</taxon>
        <taxon>Agaricomycotina</taxon>
        <taxon>Agaricomycetes</taxon>
        <taxon>Russulales</taxon>
        <taxon>Auriscalpiaceae</taxon>
        <taxon>Artomyces</taxon>
    </lineage>
</organism>
<accession>A0ACB8T4R6</accession>
<proteinExistence type="predicted"/>
<dbReference type="Proteomes" id="UP000814140">
    <property type="component" value="Unassembled WGS sequence"/>
</dbReference>
<comment type="caution">
    <text evidence="1">The sequence shown here is derived from an EMBL/GenBank/DDBJ whole genome shotgun (WGS) entry which is preliminary data.</text>
</comment>
<protein>
    <submittedName>
        <fullName evidence="1">Uncharacterized protein</fullName>
    </submittedName>
</protein>
<sequence length="796" mass="86315">MNSPTSSPADFQAHIYNSFLQGKTADVALRVRGTWEAVYNLHRVVLIQAGFFRSLFTGGFVESADKPTAIRGQDQIEVVFDDTNITRAARLYGGGPPLFIDSAYIPTAAQPLTPSFPIPAVRAPTPPDHQPTPPRFLLSLLAVAVYLSVPSLATQALSSIMRSVGPFTVIQYLNFAIGKGIGPALAEDQDPAVGLESVAKTVKSEHNEAFVPASRARKEKGKEVDALAQSLESLAFDPGHDIVQKEDPAEMSSDSDDAEHSGDDQPSELYLHYGAVSDKIGEAAACWLARWGADMLVYEQQTVQQRTAFSASISGRAPGRRSTVSSGLNPSVGIIPAPPVVPVIWRRGGLEPAWVRALVSSDSLFVKGERERYELAKAVVELRRNEGIVEEEEVEWAKMFAEGIYYANMSLDDLVFVSQDRSPTTHRPYVPKHVIQAAHWSQAMLRHQIQGRSPSSPPSSPTRSSQDKELGLPITTSELAAKLSEQAEDVEPDQLYWPVPSDSSVRIGDSTGIEGVSMDELFERASGAGTHRISLSEATFFGLKPERHRAHEVPSAKVPGTTHWIAHPPYRFAVEFWDVDALREKSRLHSHTIWYAGSLFNVYVQLVRKKSQGVQLGVYLHRQSSVDAIPPASAPFGLYPVDRAVDKTARHGRALSTPTAVPPTSPIQYSYSGLPLLNINSRSNTPVPGSPSPTGVSPTGALPATAPPVTPAQPYRDPRSAVKAYFTLSCASATGSSLTRFSSAPDVFSVSQSWGWKSSSLRTEEYLEVGKDGELPTAVTGEKEVSLRVTVVLGIV</sequence>
<evidence type="ECO:0000313" key="2">
    <source>
        <dbReference type="Proteomes" id="UP000814140"/>
    </source>
</evidence>
<dbReference type="EMBL" id="MU277204">
    <property type="protein sequence ID" value="KAI0063113.1"/>
    <property type="molecule type" value="Genomic_DNA"/>
</dbReference>
<reference evidence="1" key="2">
    <citation type="journal article" date="2022" name="New Phytol.">
        <title>Evolutionary transition to the ectomycorrhizal habit in the genomes of a hyperdiverse lineage of mushroom-forming fungi.</title>
        <authorList>
            <person name="Looney B."/>
            <person name="Miyauchi S."/>
            <person name="Morin E."/>
            <person name="Drula E."/>
            <person name="Courty P.E."/>
            <person name="Kohler A."/>
            <person name="Kuo A."/>
            <person name="LaButti K."/>
            <person name="Pangilinan J."/>
            <person name="Lipzen A."/>
            <person name="Riley R."/>
            <person name="Andreopoulos W."/>
            <person name="He G."/>
            <person name="Johnson J."/>
            <person name="Nolan M."/>
            <person name="Tritt A."/>
            <person name="Barry K.W."/>
            <person name="Grigoriev I.V."/>
            <person name="Nagy L.G."/>
            <person name="Hibbett D."/>
            <person name="Henrissat B."/>
            <person name="Matheny P.B."/>
            <person name="Labbe J."/>
            <person name="Martin F.M."/>
        </authorList>
    </citation>
    <scope>NUCLEOTIDE SEQUENCE</scope>
    <source>
        <strain evidence="1">HHB10654</strain>
    </source>
</reference>
<name>A0ACB8T4R6_9AGAM</name>
<evidence type="ECO:0000313" key="1">
    <source>
        <dbReference type="EMBL" id="KAI0063113.1"/>
    </source>
</evidence>
<gene>
    <name evidence="1" type="ORF">BV25DRAFT_1907234</name>
</gene>